<proteinExistence type="predicted"/>
<reference evidence="2 3" key="1">
    <citation type="submission" date="2021-06" db="EMBL/GenBank/DDBJ databases">
        <title>Caerostris extrusa draft genome.</title>
        <authorList>
            <person name="Kono N."/>
            <person name="Arakawa K."/>
        </authorList>
    </citation>
    <scope>NUCLEOTIDE SEQUENCE [LARGE SCALE GENOMIC DNA]</scope>
</reference>
<dbReference type="AlphaFoldDB" id="A0AAV4NZ54"/>
<evidence type="ECO:0000313" key="3">
    <source>
        <dbReference type="Proteomes" id="UP001054945"/>
    </source>
</evidence>
<accession>A0AAV4NZ54</accession>
<feature type="region of interest" description="Disordered" evidence="1">
    <location>
        <begin position="39"/>
        <end position="71"/>
    </location>
</feature>
<dbReference type="EMBL" id="BPLR01021484">
    <property type="protein sequence ID" value="GIX90232.1"/>
    <property type="molecule type" value="Genomic_DNA"/>
</dbReference>
<evidence type="ECO:0000313" key="2">
    <source>
        <dbReference type="EMBL" id="GIX90232.1"/>
    </source>
</evidence>
<comment type="caution">
    <text evidence="2">The sequence shown here is derived from an EMBL/GenBank/DDBJ whole genome shotgun (WGS) entry which is preliminary data.</text>
</comment>
<protein>
    <submittedName>
        <fullName evidence="2">Uncharacterized protein</fullName>
    </submittedName>
</protein>
<sequence length="92" mass="9990">MAVSNVSRIKSLNVIMSSLSFYHCSSRPWLDHFSPNSCSTSAHRHILSPEAHHSAKGPSNGGSQAPSVYANHGVRVGWGSKRKCKRKNAESS</sequence>
<keyword evidence="3" id="KW-1185">Reference proteome</keyword>
<gene>
    <name evidence="2" type="ORF">CEXT_772451</name>
</gene>
<organism evidence="2 3">
    <name type="scientific">Caerostris extrusa</name>
    <name type="common">Bark spider</name>
    <name type="synonym">Caerostris bankana</name>
    <dbReference type="NCBI Taxonomy" id="172846"/>
    <lineage>
        <taxon>Eukaryota</taxon>
        <taxon>Metazoa</taxon>
        <taxon>Ecdysozoa</taxon>
        <taxon>Arthropoda</taxon>
        <taxon>Chelicerata</taxon>
        <taxon>Arachnida</taxon>
        <taxon>Araneae</taxon>
        <taxon>Araneomorphae</taxon>
        <taxon>Entelegynae</taxon>
        <taxon>Araneoidea</taxon>
        <taxon>Araneidae</taxon>
        <taxon>Caerostris</taxon>
    </lineage>
</organism>
<dbReference type="Proteomes" id="UP001054945">
    <property type="component" value="Unassembled WGS sequence"/>
</dbReference>
<evidence type="ECO:0000256" key="1">
    <source>
        <dbReference type="SAM" id="MobiDB-lite"/>
    </source>
</evidence>
<name>A0AAV4NZ54_CAEEX</name>